<feature type="compositionally biased region" description="Basic and acidic residues" evidence="1">
    <location>
        <begin position="1"/>
        <end position="13"/>
    </location>
</feature>
<name>A0AAX4KT26_9TREE</name>
<feature type="region of interest" description="Disordered" evidence="1">
    <location>
        <begin position="395"/>
        <end position="422"/>
    </location>
</feature>
<dbReference type="RefSeq" id="XP_066086662.1">
    <property type="nucleotide sequence ID" value="XM_066230565.1"/>
</dbReference>
<protein>
    <submittedName>
        <fullName evidence="2">Uncharacterized protein</fullName>
    </submittedName>
</protein>
<dbReference type="GeneID" id="91105609"/>
<organism evidence="2 3">
    <name type="scientific">Kwoniella europaea PYCC6329</name>
    <dbReference type="NCBI Taxonomy" id="1423913"/>
    <lineage>
        <taxon>Eukaryota</taxon>
        <taxon>Fungi</taxon>
        <taxon>Dikarya</taxon>
        <taxon>Basidiomycota</taxon>
        <taxon>Agaricomycotina</taxon>
        <taxon>Tremellomycetes</taxon>
        <taxon>Tremellales</taxon>
        <taxon>Cryptococcaceae</taxon>
        <taxon>Kwoniella</taxon>
    </lineage>
</organism>
<reference evidence="2 3" key="1">
    <citation type="submission" date="2024-01" db="EMBL/GenBank/DDBJ databases">
        <title>Comparative genomics of Cryptococcus and Kwoniella reveals pathogenesis evolution and contrasting modes of karyotype evolution via chromosome fusion or intercentromeric recombination.</title>
        <authorList>
            <person name="Coelho M.A."/>
            <person name="David-Palma M."/>
            <person name="Shea T."/>
            <person name="Bowers K."/>
            <person name="McGinley-Smith S."/>
            <person name="Mohammad A.W."/>
            <person name="Gnirke A."/>
            <person name="Yurkov A.M."/>
            <person name="Nowrousian M."/>
            <person name="Sun S."/>
            <person name="Cuomo C.A."/>
            <person name="Heitman J."/>
        </authorList>
    </citation>
    <scope>NUCLEOTIDE SEQUENCE [LARGE SCALE GENOMIC DNA]</scope>
    <source>
        <strain evidence="2 3">PYCC6329</strain>
    </source>
</reference>
<dbReference type="AlphaFoldDB" id="A0AAX4KT26"/>
<sequence>MAEQTMSKDELRKLRASVGSRKTSLGRELSKRIIRMENKIKAEPNAEAFSSLENVKNHLSTQKGKDPVKIAQWWRDHQEDIDPDKAKQIHEAYRYLYHFGKQCRSTMDSDNEINRSNNEQEMRRMLDQWENFRSTFGTRGADTLMRAEEHILLAPYSRAFDSVQTLIDDPDTFTKYRWYNRHNPEVTQEGLEYLIDFAHKERQLRDRSKRLKAISKWKKPKLSSFELTVSEQQSQSQADLVQVLTAEASINPFQEQFQNSEHLRGYLAQPAPEAVSAVRNFDTDTTQQIVEMLAAFAEDQRNIQMQVQEALPVPVNHSTLTDTTEEDRASFLNAFGRGGAQTLRWLHSEISEDPHNSMFSDIENPELTKRFQKYLTKNKEGAELGMRYVVKSARAARDHSGPTAVEAGTANQDGSDPVTAEESQMSQFAKLLDSDSVGMGHSGTDFIRKIKKHVGGDQFQMRDFKDKDAVSRFLTSGKRTYLTRVREQKPELSERVVDFVYRLGQKRIRAESAQYTLPDQSEEEFQSELLKWSHFQLRFEASHNTFANGRRQLERLRSNTERFGGSSHSHVTKDDIKTILTQPKWTGYTTLVDHNPTLADELLQYGDREATGDRASPVTAGTSQGIRKRRRSPAPQLPLDEDPDALHAARILQSLDSLADWRPTTEGSERAALVRGQASDSETLKRRTNFVIEKSITLTKMICDNID</sequence>
<evidence type="ECO:0000256" key="1">
    <source>
        <dbReference type="SAM" id="MobiDB-lite"/>
    </source>
</evidence>
<feature type="region of interest" description="Disordered" evidence="1">
    <location>
        <begin position="608"/>
        <end position="642"/>
    </location>
</feature>
<evidence type="ECO:0000313" key="2">
    <source>
        <dbReference type="EMBL" id="WWD08695.1"/>
    </source>
</evidence>
<keyword evidence="3" id="KW-1185">Reference proteome</keyword>
<evidence type="ECO:0000313" key="3">
    <source>
        <dbReference type="Proteomes" id="UP001358614"/>
    </source>
</evidence>
<dbReference type="KEGG" id="ker:91105609"/>
<accession>A0AAX4KT26</accession>
<gene>
    <name evidence="2" type="ORF">V865_006808</name>
</gene>
<proteinExistence type="predicted"/>
<dbReference type="Proteomes" id="UP001358614">
    <property type="component" value="Chromosome 2"/>
</dbReference>
<feature type="region of interest" description="Disordered" evidence="1">
    <location>
        <begin position="1"/>
        <end position="23"/>
    </location>
</feature>
<dbReference type="EMBL" id="CP144090">
    <property type="protein sequence ID" value="WWD08695.1"/>
    <property type="molecule type" value="Genomic_DNA"/>
</dbReference>